<dbReference type="InterPro" id="IPR002110">
    <property type="entry name" value="Ankyrin_rpt"/>
</dbReference>
<dbReference type="AlphaFoldDB" id="A0A2S8FSF2"/>
<reference evidence="3 4" key="1">
    <citation type="submission" date="2018-02" db="EMBL/GenBank/DDBJ databases">
        <title>Comparative genomes isolates from brazilian mangrove.</title>
        <authorList>
            <person name="Araujo J.E."/>
            <person name="Taketani R.G."/>
            <person name="Silva M.C.P."/>
            <person name="Loureco M.V."/>
            <person name="Andreote F.D."/>
        </authorList>
    </citation>
    <scope>NUCLEOTIDE SEQUENCE [LARGE SCALE GENOMIC DNA]</scope>
    <source>
        <strain evidence="3 4">NAP PRIS-MGV</strain>
    </source>
</reference>
<name>A0A2S8FSF2_9BACT</name>
<dbReference type="Pfam" id="PF12796">
    <property type="entry name" value="Ank_2"/>
    <property type="match status" value="1"/>
</dbReference>
<dbReference type="PANTHER" id="PTHR24201:SF16">
    <property type="entry name" value="ANKYRIN-1-LIKE-RELATED"/>
    <property type="match status" value="1"/>
</dbReference>
<dbReference type="PANTHER" id="PTHR24201">
    <property type="entry name" value="ANK_REP_REGION DOMAIN-CONTAINING PROTEIN"/>
    <property type="match status" value="1"/>
</dbReference>
<comment type="caution">
    <text evidence="3">The sequence shown here is derived from an EMBL/GenBank/DDBJ whole genome shotgun (WGS) entry which is preliminary data.</text>
</comment>
<evidence type="ECO:0000313" key="4">
    <source>
        <dbReference type="Proteomes" id="UP000239388"/>
    </source>
</evidence>
<protein>
    <submittedName>
        <fullName evidence="3">Uncharacterized protein</fullName>
    </submittedName>
</protein>
<dbReference type="Gene3D" id="1.25.40.20">
    <property type="entry name" value="Ankyrin repeat-containing domain"/>
    <property type="match status" value="2"/>
</dbReference>
<keyword evidence="2" id="KW-0040">ANK repeat</keyword>
<dbReference type="InterPro" id="IPR050776">
    <property type="entry name" value="Ank_Repeat/CDKN_Inhibitor"/>
</dbReference>
<accession>A0A2S8FSF2</accession>
<dbReference type="SMART" id="SM00248">
    <property type="entry name" value="ANK"/>
    <property type="match status" value="3"/>
</dbReference>
<gene>
    <name evidence="3" type="ORF">C5Y98_14265</name>
</gene>
<sequence length="363" mass="39133">MTRHSLPQLTSFDLHAMSDVQVRFSTGEIECEDYSRTILVIHFQGTYGIGSAGNDDALYMTVIGNAGIEAIRPDGVILDMSQLHYEWGDMLDSVLGIGDRSDSQSSAVVVGPDCREAIGTLCGGTTMDVCDQDDFFDDLADAWAYVRTRLTIAQRGTLLHAASHGEVAVAAARLAAGDDPNVRSLYGDTPLHLANHPEIVRLLLAAGADPNAKAANDVRPLHRATDLQCVELLLAAGADPDARSWNDESPLSNTRSAEIAQRLIAAGADVQQRRRSSLLHDGPSVELAEVYREAGVPLNAVNEEGRTPLDTALTSLESERAFEQHARRQGTKERIDRLSALVDWFRKHGGKTAGELGGEPTGD</sequence>
<dbReference type="RefSeq" id="WP_105354937.1">
    <property type="nucleotide sequence ID" value="NZ_PUIB01000016.1"/>
</dbReference>
<organism evidence="3 4">
    <name type="scientific">Blastopirellula marina</name>
    <dbReference type="NCBI Taxonomy" id="124"/>
    <lineage>
        <taxon>Bacteria</taxon>
        <taxon>Pseudomonadati</taxon>
        <taxon>Planctomycetota</taxon>
        <taxon>Planctomycetia</taxon>
        <taxon>Pirellulales</taxon>
        <taxon>Pirellulaceae</taxon>
        <taxon>Blastopirellula</taxon>
    </lineage>
</organism>
<evidence type="ECO:0000313" key="3">
    <source>
        <dbReference type="EMBL" id="PQO35112.1"/>
    </source>
</evidence>
<dbReference type="InterPro" id="IPR036770">
    <property type="entry name" value="Ankyrin_rpt-contain_sf"/>
</dbReference>
<dbReference type="OrthoDB" id="9152783at2"/>
<evidence type="ECO:0000256" key="1">
    <source>
        <dbReference type="ARBA" id="ARBA00022737"/>
    </source>
</evidence>
<keyword evidence="1" id="KW-0677">Repeat</keyword>
<dbReference type="Proteomes" id="UP000239388">
    <property type="component" value="Unassembled WGS sequence"/>
</dbReference>
<evidence type="ECO:0000256" key="2">
    <source>
        <dbReference type="ARBA" id="ARBA00023043"/>
    </source>
</evidence>
<proteinExistence type="predicted"/>
<dbReference type="EMBL" id="PUIB01000016">
    <property type="protein sequence ID" value="PQO35112.1"/>
    <property type="molecule type" value="Genomic_DNA"/>
</dbReference>
<dbReference type="SUPFAM" id="SSF48403">
    <property type="entry name" value="Ankyrin repeat"/>
    <property type="match status" value="1"/>
</dbReference>